<sequence>MSTKGWFAALALTLGLATAGWPVEAQAAGAVISTAQLSPAERTQLTTDITKAKAAYPDAFMAVEQARQMLPELDETKRGRMAVVTPMLKSLGPSALHAMLEQLAIDGGEQGKLSESAWLAWRTSLIEATGMLRDDRAAPVLNAVLDGAMTDFEVMREAAAALGKLGTDAAATKLIGLATARGPKQTAILAGMGMCRRLSVAKTLATALPTHRDETTARLVVRALGDVGSAWAWKTPVIAASGEGKATRAEAARALVDAFVTRDGEVRRTAATAILVVDDPSTPALIEAARKQASAETAAALDVLARRFANSPLHRKP</sequence>
<dbReference type="STRING" id="52.CMC5_027550"/>
<dbReference type="EMBL" id="CP012159">
    <property type="protein sequence ID" value="AKT38608.1"/>
    <property type="molecule type" value="Genomic_DNA"/>
</dbReference>
<keyword evidence="1" id="KW-0732">Signal</keyword>
<dbReference type="Proteomes" id="UP000067626">
    <property type="component" value="Chromosome"/>
</dbReference>
<dbReference type="Gene3D" id="1.25.10.10">
    <property type="entry name" value="Leucine-rich Repeat Variant"/>
    <property type="match status" value="1"/>
</dbReference>
<keyword evidence="3" id="KW-1185">Reference proteome</keyword>
<reference evidence="2 3" key="1">
    <citation type="submission" date="2015-07" db="EMBL/GenBank/DDBJ databases">
        <title>Genome analysis of myxobacterium Chondromyces crocatus Cm c5 reveals a high potential for natural compound synthesis and the genetic basis for the loss of fruiting body formation.</title>
        <authorList>
            <person name="Zaburannyi N."/>
            <person name="Bunk B."/>
            <person name="Maier J."/>
            <person name="Overmann J."/>
            <person name="Mueller R."/>
        </authorList>
    </citation>
    <scope>NUCLEOTIDE SEQUENCE [LARGE SCALE GENOMIC DNA]</scope>
    <source>
        <strain evidence="2 3">Cm c5</strain>
    </source>
</reference>
<dbReference type="AlphaFoldDB" id="A0A0K1EDH4"/>
<organism evidence="2 3">
    <name type="scientific">Chondromyces crocatus</name>
    <dbReference type="NCBI Taxonomy" id="52"/>
    <lineage>
        <taxon>Bacteria</taxon>
        <taxon>Pseudomonadati</taxon>
        <taxon>Myxococcota</taxon>
        <taxon>Polyangia</taxon>
        <taxon>Polyangiales</taxon>
        <taxon>Polyangiaceae</taxon>
        <taxon>Chondromyces</taxon>
    </lineage>
</organism>
<evidence type="ECO:0000256" key="1">
    <source>
        <dbReference type="SAM" id="SignalP"/>
    </source>
</evidence>
<gene>
    <name evidence="2" type="ORF">CMC5_027550</name>
</gene>
<proteinExistence type="predicted"/>
<dbReference type="OrthoDB" id="5382666at2"/>
<feature type="chain" id="PRO_5005459257" description="PBS lyase" evidence="1">
    <location>
        <begin position="28"/>
        <end position="317"/>
    </location>
</feature>
<accession>A0A0K1EDH4</accession>
<dbReference type="RefSeq" id="WP_050430816.1">
    <property type="nucleotide sequence ID" value="NZ_CP012159.1"/>
</dbReference>
<dbReference type="InterPro" id="IPR011989">
    <property type="entry name" value="ARM-like"/>
</dbReference>
<name>A0A0K1EDH4_CHOCO</name>
<protein>
    <recommendedName>
        <fullName evidence="4">PBS lyase</fullName>
    </recommendedName>
</protein>
<evidence type="ECO:0000313" key="2">
    <source>
        <dbReference type="EMBL" id="AKT38608.1"/>
    </source>
</evidence>
<dbReference type="KEGG" id="ccro:CMC5_027550"/>
<evidence type="ECO:0000313" key="3">
    <source>
        <dbReference type="Proteomes" id="UP000067626"/>
    </source>
</evidence>
<feature type="signal peptide" evidence="1">
    <location>
        <begin position="1"/>
        <end position="27"/>
    </location>
</feature>
<evidence type="ECO:0008006" key="4">
    <source>
        <dbReference type="Google" id="ProtNLM"/>
    </source>
</evidence>